<name>A0A6A6U7Y0_9PEZI</name>
<dbReference type="OrthoDB" id="3649348at2759"/>
<gene>
    <name evidence="1" type="ORF">BT63DRAFT_426552</name>
</gene>
<protein>
    <submittedName>
        <fullName evidence="1">Uncharacterized protein</fullName>
    </submittedName>
</protein>
<proteinExistence type="predicted"/>
<evidence type="ECO:0000313" key="2">
    <source>
        <dbReference type="Proteomes" id="UP000799302"/>
    </source>
</evidence>
<organism evidence="1 2">
    <name type="scientific">Microthyrium microscopicum</name>
    <dbReference type="NCBI Taxonomy" id="703497"/>
    <lineage>
        <taxon>Eukaryota</taxon>
        <taxon>Fungi</taxon>
        <taxon>Dikarya</taxon>
        <taxon>Ascomycota</taxon>
        <taxon>Pezizomycotina</taxon>
        <taxon>Dothideomycetes</taxon>
        <taxon>Dothideomycetes incertae sedis</taxon>
        <taxon>Microthyriales</taxon>
        <taxon>Microthyriaceae</taxon>
        <taxon>Microthyrium</taxon>
    </lineage>
</organism>
<dbReference type="Proteomes" id="UP000799302">
    <property type="component" value="Unassembled WGS sequence"/>
</dbReference>
<reference evidence="1" key="1">
    <citation type="journal article" date="2020" name="Stud. Mycol.">
        <title>101 Dothideomycetes genomes: a test case for predicting lifestyles and emergence of pathogens.</title>
        <authorList>
            <person name="Haridas S."/>
            <person name="Albert R."/>
            <person name="Binder M."/>
            <person name="Bloem J."/>
            <person name="Labutti K."/>
            <person name="Salamov A."/>
            <person name="Andreopoulos B."/>
            <person name="Baker S."/>
            <person name="Barry K."/>
            <person name="Bills G."/>
            <person name="Bluhm B."/>
            <person name="Cannon C."/>
            <person name="Castanera R."/>
            <person name="Culley D."/>
            <person name="Daum C."/>
            <person name="Ezra D."/>
            <person name="Gonzalez J."/>
            <person name="Henrissat B."/>
            <person name="Kuo A."/>
            <person name="Liang C."/>
            <person name="Lipzen A."/>
            <person name="Lutzoni F."/>
            <person name="Magnuson J."/>
            <person name="Mondo S."/>
            <person name="Nolan M."/>
            <person name="Ohm R."/>
            <person name="Pangilinan J."/>
            <person name="Park H.-J."/>
            <person name="Ramirez L."/>
            <person name="Alfaro M."/>
            <person name="Sun H."/>
            <person name="Tritt A."/>
            <person name="Yoshinaga Y."/>
            <person name="Zwiers L.-H."/>
            <person name="Turgeon B."/>
            <person name="Goodwin S."/>
            <person name="Spatafora J."/>
            <person name="Crous P."/>
            <person name="Grigoriev I."/>
        </authorList>
    </citation>
    <scope>NUCLEOTIDE SEQUENCE</scope>
    <source>
        <strain evidence="1">CBS 115976</strain>
    </source>
</reference>
<keyword evidence="2" id="KW-1185">Reference proteome</keyword>
<sequence length="152" mass="16426">MSEPIYIALCGESEYIGAPVIEGLKPEIEVVNFTQASAQNAADELPYVLCGKAPLSNSSRLGTGNYGKIPQAVVLGGAAEFAADEKFKLISSALEKEAEARLVPILRSDKKVEMPPRGPEYGKRVIERVKAALFKLKEDGKLDGKHGGEEFY</sequence>
<dbReference type="EMBL" id="MU004237">
    <property type="protein sequence ID" value="KAF2667701.1"/>
    <property type="molecule type" value="Genomic_DNA"/>
</dbReference>
<dbReference type="AlphaFoldDB" id="A0A6A6U7Y0"/>
<evidence type="ECO:0000313" key="1">
    <source>
        <dbReference type="EMBL" id="KAF2667701.1"/>
    </source>
</evidence>
<accession>A0A6A6U7Y0</accession>